<dbReference type="InterPro" id="IPR021903">
    <property type="entry name" value="DUF3515"/>
</dbReference>
<sequence length="144" mass="15005">MKKIALLALATLLMSGCSSTVNIDAAPEANNPACANVTVRLPSDVESMKKRVTGSQATGAWGDPAHILLRCGLPAVYASTLQCVTASGVDWLVDDSKAPSFRFITFGRKPAVEVIVDSRVASGASVLDALAPSVQFLPVTRTCS</sequence>
<dbReference type="Pfam" id="PF12028">
    <property type="entry name" value="DUF3515"/>
    <property type="match status" value="1"/>
</dbReference>
<dbReference type="AlphaFoldDB" id="A0A6J7KMR4"/>
<proteinExistence type="predicted"/>
<name>A0A6J7KMR4_9ZZZZ</name>
<reference evidence="1" key="1">
    <citation type="submission" date="2020-05" db="EMBL/GenBank/DDBJ databases">
        <authorList>
            <person name="Chiriac C."/>
            <person name="Salcher M."/>
            <person name="Ghai R."/>
            <person name="Kavagutti S V."/>
        </authorList>
    </citation>
    <scope>NUCLEOTIDE SEQUENCE</scope>
</reference>
<accession>A0A6J7KMR4</accession>
<evidence type="ECO:0000313" key="1">
    <source>
        <dbReference type="EMBL" id="CAB4957270.1"/>
    </source>
</evidence>
<gene>
    <name evidence="1" type="ORF">UFOPK3837_00831</name>
</gene>
<dbReference type="EMBL" id="CAFBNO010000037">
    <property type="protein sequence ID" value="CAB4957270.1"/>
    <property type="molecule type" value="Genomic_DNA"/>
</dbReference>
<dbReference type="PROSITE" id="PS51257">
    <property type="entry name" value="PROKAR_LIPOPROTEIN"/>
    <property type="match status" value="1"/>
</dbReference>
<organism evidence="1">
    <name type="scientific">freshwater metagenome</name>
    <dbReference type="NCBI Taxonomy" id="449393"/>
    <lineage>
        <taxon>unclassified sequences</taxon>
        <taxon>metagenomes</taxon>
        <taxon>ecological metagenomes</taxon>
    </lineage>
</organism>
<protein>
    <submittedName>
        <fullName evidence="1">Unannotated protein</fullName>
    </submittedName>
</protein>